<feature type="coiled-coil region" evidence="1">
    <location>
        <begin position="257"/>
        <end position="284"/>
    </location>
</feature>
<protein>
    <submittedName>
        <fullName evidence="3">Uncharacterized protein</fullName>
    </submittedName>
</protein>
<accession>A0A444XWU2</accession>
<sequence length="390" mass="43511">MVGMSYDFDVALDDFESQVRSVYPRTGDGLLDFLVQQKIKDWDVSLCPRRSQAIGVQWIRNCKEFQRRDHLYRRNPQRGYRAPSRNQYAFYRGRARGYPRGRCRMRNFNQNKKLQIETGKEVVFESLEGLSTAVRPVSQEVISSGVRTDAQVSPGLANSPEVVVVTAAEASRKRKRPEDPSSETFEEEGLVPSVMDRRFDAPGFIDQHLMPGTEPFFYGCDVSFQAKSVYRALLRSAVVVRKAEPMMAQVGLLDKKLRHSQAEMVKLKEKLEAAEVAREKAVKSSEEAGAEILRLSEVETSLLSQLCEEQLKASNAGSQAAVLLGELEALKAEVAALKREKMELLADAKDAITATEETMKAQALVLAPGVDVSVMGAFKTVRDGQIADLE</sequence>
<name>A0A444XWU2_ARAHY</name>
<feature type="region of interest" description="Disordered" evidence="2">
    <location>
        <begin position="169"/>
        <end position="189"/>
    </location>
</feature>
<comment type="caution">
    <text evidence="3">The sequence shown here is derived from an EMBL/GenBank/DDBJ whole genome shotgun (WGS) entry which is preliminary data.</text>
</comment>
<keyword evidence="4" id="KW-1185">Reference proteome</keyword>
<reference evidence="3 4" key="1">
    <citation type="submission" date="2019-01" db="EMBL/GenBank/DDBJ databases">
        <title>Sequencing of cultivated peanut Arachis hypogaea provides insights into genome evolution and oil improvement.</title>
        <authorList>
            <person name="Chen X."/>
        </authorList>
    </citation>
    <scope>NUCLEOTIDE SEQUENCE [LARGE SCALE GENOMIC DNA]</scope>
    <source>
        <strain evidence="4">cv. Fuhuasheng</strain>
        <tissue evidence="3">Leaves</tissue>
    </source>
</reference>
<evidence type="ECO:0000256" key="1">
    <source>
        <dbReference type="SAM" id="Coils"/>
    </source>
</evidence>
<gene>
    <name evidence="3" type="ORF">Ahy_B08g089144</name>
</gene>
<organism evidence="3 4">
    <name type="scientific">Arachis hypogaea</name>
    <name type="common">Peanut</name>
    <dbReference type="NCBI Taxonomy" id="3818"/>
    <lineage>
        <taxon>Eukaryota</taxon>
        <taxon>Viridiplantae</taxon>
        <taxon>Streptophyta</taxon>
        <taxon>Embryophyta</taxon>
        <taxon>Tracheophyta</taxon>
        <taxon>Spermatophyta</taxon>
        <taxon>Magnoliopsida</taxon>
        <taxon>eudicotyledons</taxon>
        <taxon>Gunneridae</taxon>
        <taxon>Pentapetalae</taxon>
        <taxon>rosids</taxon>
        <taxon>fabids</taxon>
        <taxon>Fabales</taxon>
        <taxon>Fabaceae</taxon>
        <taxon>Papilionoideae</taxon>
        <taxon>50 kb inversion clade</taxon>
        <taxon>dalbergioids sensu lato</taxon>
        <taxon>Dalbergieae</taxon>
        <taxon>Pterocarpus clade</taxon>
        <taxon>Arachis</taxon>
    </lineage>
</organism>
<evidence type="ECO:0000256" key="2">
    <source>
        <dbReference type="SAM" id="MobiDB-lite"/>
    </source>
</evidence>
<evidence type="ECO:0000313" key="4">
    <source>
        <dbReference type="Proteomes" id="UP000289738"/>
    </source>
</evidence>
<evidence type="ECO:0000313" key="3">
    <source>
        <dbReference type="EMBL" id="RYQ94257.1"/>
    </source>
</evidence>
<feature type="coiled-coil region" evidence="1">
    <location>
        <begin position="320"/>
        <end position="347"/>
    </location>
</feature>
<feature type="compositionally biased region" description="Acidic residues" evidence="2">
    <location>
        <begin position="180"/>
        <end position="189"/>
    </location>
</feature>
<keyword evidence="1" id="KW-0175">Coiled coil</keyword>
<dbReference type="AlphaFoldDB" id="A0A444XWU2"/>
<proteinExistence type="predicted"/>
<dbReference type="EMBL" id="SDMP01000018">
    <property type="protein sequence ID" value="RYQ94257.1"/>
    <property type="molecule type" value="Genomic_DNA"/>
</dbReference>
<dbReference type="Proteomes" id="UP000289738">
    <property type="component" value="Chromosome B08"/>
</dbReference>